<dbReference type="PANTHER" id="PTHR42829:SF2">
    <property type="entry name" value="NADH-UBIQUINONE OXIDOREDUCTASE CHAIN 5"/>
    <property type="match status" value="1"/>
</dbReference>
<keyword evidence="12 17" id="KW-0520">NAD</keyword>
<keyword evidence="6" id="KW-0679">Respiratory chain</keyword>
<feature type="transmembrane region" description="Helical" evidence="17">
    <location>
        <begin position="7"/>
        <end position="32"/>
    </location>
</feature>
<sequence length="577" mass="61825">MKTNYNLYSVFSVSLLLASSMLFATGLMSVLFSQPVLIEWEIWVLRSVMLSMSLIFDWMSLVFLGSVCLIAGCIMKYSSYYMSGEANLTRFVCLLLLFVLSMWFLIISPNMVSLLLGWDGLGLTSYGLVIFYQSETAANAGMLTILSNRVGDVAILLSISLMFSAGSFDFYLGLDETEKGLALLIILAGASKSAQMPFSAWLPAAMAAPTPVSALVHSSTLVTAGVYMLIRFNTLLMEADMSGPLMFGAGLTMVMAGLSALFETDTKKVVALSTLSQLSLMIISLSLGLKDLAFFHLITHAMFKSTLFMSVGVMIHSSGGSQDGRSMSGFSLSSPTLSVTLGASNLALCGFPFMAGFYSKDTLLESMLSGTLNLFSWVLIALGTSLTLAYSLRLLYRGSSAVDALSPLASAQDSDPTVLKSVSALFCMSVLVGFVLHWAVVPISAPTVLTPVAKSLTMLVSALGGLASYTFTQKSALMRSISLKLGQAVVSNMWFLPFMSTKGLITLSTRSGLYTMKLIDMGWSEHYGGQGGRSALTPLSNFMQKSQKNKGVSGYLITMLALSSALFFSVLLLSVTA</sequence>
<accession>A0A1L5BW83</accession>
<dbReference type="Pfam" id="PF00361">
    <property type="entry name" value="Proton_antipo_M"/>
    <property type="match status" value="1"/>
</dbReference>
<evidence type="ECO:0000256" key="10">
    <source>
        <dbReference type="ARBA" id="ARBA00022982"/>
    </source>
</evidence>
<dbReference type="EMBL" id="KX341963">
    <property type="protein sequence ID" value="APL97227.1"/>
    <property type="molecule type" value="Genomic_DNA"/>
</dbReference>
<feature type="transmembrane region" description="Helical" evidence="17">
    <location>
        <begin position="374"/>
        <end position="396"/>
    </location>
</feature>
<feature type="transmembrane region" description="Helical" evidence="17">
    <location>
        <begin position="112"/>
        <end position="132"/>
    </location>
</feature>
<comment type="subcellular location">
    <subcellularLocation>
        <location evidence="2">Mitochondrion inner membrane</location>
        <topology evidence="2">Multi-pass membrane protein</topology>
    </subcellularLocation>
</comment>
<dbReference type="PANTHER" id="PTHR42829">
    <property type="entry name" value="NADH-UBIQUINONE OXIDOREDUCTASE CHAIN 5"/>
    <property type="match status" value="1"/>
</dbReference>
<keyword evidence="13 17" id="KW-0830">Ubiquinone</keyword>
<dbReference type="GO" id="GO:0008137">
    <property type="term" value="F:NADH dehydrogenase (ubiquinone) activity"/>
    <property type="evidence" value="ECO:0007669"/>
    <property type="project" value="UniProtKB-EC"/>
</dbReference>
<evidence type="ECO:0000256" key="6">
    <source>
        <dbReference type="ARBA" id="ARBA00022660"/>
    </source>
</evidence>
<keyword evidence="10" id="KW-0249">Electron transport</keyword>
<evidence type="ECO:0000256" key="12">
    <source>
        <dbReference type="ARBA" id="ARBA00023027"/>
    </source>
</evidence>
<dbReference type="Pfam" id="PF00662">
    <property type="entry name" value="Proton_antipo_N"/>
    <property type="match status" value="1"/>
</dbReference>
<feature type="domain" description="NADH:quinone oxidoreductase/Mrp antiporter transmembrane" evidence="18">
    <location>
        <begin position="108"/>
        <end position="378"/>
    </location>
</feature>
<dbReference type="InterPro" id="IPR001516">
    <property type="entry name" value="Proton_antipo_N"/>
</dbReference>
<keyword evidence="14 17" id="KW-0496">Mitochondrion</keyword>
<feature type="transmembrane region" description="Helical" evidence="17">
    <location>
        <begin position="417"/>
        <end position="440"/>
    </location>
</feature>
<evidence type="ECO:0000256" key="8">
    <source>
        <dbReference type="ARBA" id="ARBA00022792"/>
    </source>
</evidence>
<evidence type="ECO:0000256" key="7">
    <source>
        <dbReference type="ARBA" id="ARBA00022692"/>
    </source>
</evidence>
<feature type="transmembrane region" description="Helical" evidence="17">
    <location>
        <begin position="87"/>
        <end position="106"/>
    </location>
</feature>
<reference evidence="21" key="1">
    <citation type="journal article" date="2016" name="BMC Genomics">
        <title>Evolution of mitochondrial genomes in Baikalian amphipods.</title>
        <authorList>
            <person name="Romanova E.V."/>
            <person name="Aleoshin V.V."/>
            <person name="Kamaltynov R.M."/>
            <person name="Mikhailov K.V."/>
            <person name="Logacheva M.D."/>
            <person name="Sirotinina E.A."/>
            <person name="Gornov A.Y."/>
            <person name="Anikin A.S."/>
            <person name="Sherbakov D.Y."/>
        </authorList>
    </citation>
    <scope>NUCLEOTIDE SEQUENCE</scope>
</reference>
<protein>
    <recommendedName>
        <fullName evidence="4 17">NADH-ubiquinone oxidoreductase chain 5</fullName>
        <ecNumber evidence="3 17">7.1.1.2</ecNumber>
    </recommendedName>
</protein>
<feature type="domain" description="NADH dehydrogenase subunit 5 C-terminal" evidence="20">
    <location>
        <begin position="390"/>
        <end position="565"/>
    </location>
</feature>
<evidence type="ECO:0000259" key="19">
    <source>
        <dbReference type="Pfam" id="PF00662"/>
    </source>
</evidence>
<dbReference type="Pfam" id="PF06455">
    <property type="entry name" value="NADH5_C"/>
    <property type="match status" value="1"/>
</dbReference>
<proteinExistence type="inferred from homology"/>
<gene>
    <name evidence="21" type="primary">ND5</name>
</gene>
<feature type="transmembrane region" description="Helical" evidence="17">
    <location>
        <begin position="552"/>
        <end position="575"/>
    </location>
</feature>
<feature type="transmembrane region" description="Helical" evidence="17">
    <location>
        <begin position="180"/>
        <end position="202"/>
    </location>
</feature>
<keyword evidence="15 17" id="KW-0472">Membrane</keyword>
<dbReference type="EC" id="7.1.1.2" evidence="3 17"/>
<evidence type="ECO:0000259" key="20">
    <source>
        <dbReference type="Pfam" id="PF06455"/>
    </source>
</evidence>
<evidence type="ECO:0000259" key="18">
    <source>
        <dbReference type="Pfam" id="PF00361"/>
    </source>
</evidence>
<geneLocation type="mitochondrion" evidence="21"/>
<evidence type="ECO:0000256" key="13">
    <source>
        <dbReference type="ARBA" id="ARBA00023075"/>
    </source>
</evidence>
<dbReference type="InterPro" id="IPR001750">
    <property type="entry name" value="ND/Mrp_TM"/>
</dbReference>
<evidence type="ECO:0000256" key="11">
    <source>
        <dbReference type="ARBA" id="ARBA00022989"/>
    </source>
</evidence>
<comment type="function">
    <text evidence="17">Core subunit of the mitochondrial membrane respiratory chain NADH dehydrogenase (Complex I) which catalyzes electron transfer from NADH through the respiratory chain, using ubiquinone as an electron acceptor. Essential for the catalytic activity and assembly of complex I.</text>
</comment>
<evidence type="ECO:0000256" key="17">
    <source>
        <dbReference type="RuleBase" id="RU003404"/>
    </source>
</evidence>
<dbReference type="GO" id="GO:0042773">
    <property type="term" value="P:ATP synthesis coupled electron transport"/>
    <property type="evidence" value="ECO:0007669"/>
    <property type="project" value="InterPro"/>
</dbReference>
<comment type="function">
    <text evidence="1">Core subunit of the mitochondrial membrane respiratory chain NADH dehydrogenase (Complex I) that is believed to belong to the minimal assembly required for catalysis. Complex I functions in the transfer of electrons from NADH to the respiratory chain. The immediate electron acceptor for the enzyme is believed to be ubiquinone.</text>
</comment>
<keyword evidence="5 17" id="KW-0813">Transport</keyword>
<feature type="transmembrane region" description="Helical" evidence="17">
    <location>
        <begin position="153"/>
        <end position="174"/>
    </location>
</feature>
<dbReference type="SMR" id="A0A1L5BW83"/>
<dbReference type="InterPro" id="IPR010934">
    <property type="entry name" value="NADH_DH_su5_C"/>
</dbReference>
<feature type="transmembrane region" description="Helical" evidence="17">
    <location>
        <begin position="214"/>
        <end position="232"/>
    </location>
</feature>
<dbReference type="InterPro" id="IPR003945">
    <property type="entry name" value="NU5C-like"/>
</dbReference>
<dbReference type="GO" id="GO:0015990">
    <property type="term" value="P:electron transport coupled proton transport"/>
    <property type="evidence" value="ECO:0007669"/>
    <property type="project" value="TreeGrafter"/>
</dbReference>
<organism evidence="21">
    <name type="scientific">Crypturopus tuberculatus</name>
    <dbReference type="NCBI Taxonomy" id="686701"/>
    <lineage>
        <taxon>Eukaryota</taxon>
        <taxon>Metazoa</taxon>
        <taxon>Ecdysozoa</taxon>
        <taxon>Arthropoda</taxon>
        <taxon>Crustacea</taxon>
        <taxon>Multicrustacea</taxon>
        <taxon>Malacostraca</taxon>
        <taxon>Eumalacostraca</taxon>
        <taxon>Peracarida</taxon>
        <taxon>Amphipoda</taxon>
        <taxon>Senticaudata</taxon>
        <taxon>Gammarida</taxon>
        <taxon>Gammaridira</taxon>
        <taxon>Gammaroidea</taxon>
        <taxon>Micruropodidae</taxon>
        <taxon>Crypturopodinae</taxon>
        <taxon>Crypturopus</taxon>
    </lineage>
</organism>
<keyword evidence="11 17" id="KW-1133">Transmembrane helix</keyword>
<evidence type="ECO:0000256" key="1">
    <source>
        <dbReference type="ARBA" id="ARBA00003257"/>
    </source>
</evidence>
<feature type="domain" description="NADH-Ubiquinone oxidoreductase (complex I) chain 5 N-terminal" evidence="19">
    <location>
        <begin position="47"/>
        <end position="91"/>
    </location>
</feature>
<dbReference type="AlphaFoldDB" id="A0A1L5BW83"/>
<dbReference type="GO" id="GO:0005743">
    <property type="term" value="C:mitochondrial inner membrane"/>
    <property type="evidence" value="ECO:0007669"/>
    <property type="project" value="UniProtKB-SubCell"/>
</dbReference>
<feature type="transmembrane region" description="Helical" evidence="17">
    <location>
        <begin position="336"/>
        <end position="354"/>
    </location>
</feature>
<evidence type="ECO:0000256" key="3">
    <source>
        <dbReference type="ARBA" id="ARBA00012944"/>
    </source>
</evidence>
<feature type="transmembrane region" description="Helical" evidence="17">
    <location>
        <begin position="244"/>
        <end position="262"/>
    </location>
</feature>
<evidence type="ECO:0000256" key="9">
    <source>
        <dbReference type="ARBA" id="ARBA00022967"/>
    </source>
</evidence>
<feature type="transmembrane region" description="Helical" evidence="17">
    <location>
        <begin position="52"/>
        <end position="75"/>
    </location>
</feature>
<evidence type="ECO:0000256" key="5">
    <source>
        <dbReference type="ARBA" id="ARBA00022448"/>
    </source>
</evidence>
<dbReference type="GO" id="GO:0003954">
    <property type="term" value="F:NADH dehydrogenase activity"/>
    <property type="evidence" value="ECO:0007669"/>
    <property type="project" value="TreeGrafter"/>
</dbReference>
<name>A0A1L5BW83_9CRUS</name>
<feature type="transmembrane region" description="Helical" evidence="17">
    <location>
        <begin position="452"/>
        <end position="471"/>
    </location>
</feature>
<evidence type="ECO:0000256" key="15">
    <source>
        <dbReference type="ARBA" id="ARBA00023136"/>
    </source>
</evidence>
<evidence type="ECO:0000256" key="14">
    <source>
        <dbReference type="ARBA" id="ARBA00023128"/>
    </source>
</evidence>
<evidence type="ECO:0000256" key="4">
    <source>
        <dbReference type="ARBA" id="ARBA00021096"/>
    </source>
</evidence>
<evidence type="ECO:0000256" key="16">
    <source>
        <dbReference type="ARBA" id="ARBA00049551"/>
    </source>
</evidence>
<keyword evidence="7 17" id="KW-0812">Transmembrane</keyword>
<keyword evidence="9" id="KW-1278">Translocase</keyword>
<feature type="transmembrane region" description="Helical" evidence="17">
    <location>
        <begin position="269"/>
        <end position="287"/>
    </location>
</feature>
<keyword evidence="8" id="KW-0999">Mitochondrion inner membrane</keyword>
<evidence type="ECO:0000256" key="2">
    <source>
        <dbReference type="ARBA" id="ARBA00004448"/>
    </source>
</evidence>
<dbReference type="PRINTS" id="PR01434">
    <property type="entry name" value="NADHDHGNASE5"/>
</dbReference>
<comment type="catalytic activity">
    <reaction evidence="16 17">
        <text>a ubiquinone + NADH + 5 H(+)(in) = a ubiquinol + NAD(+) + 4 H(+)(out)</text>
        <dbReference type="Rhea" id="RHEA:29091"/>
        <dbReference type="Rhea" id="RHEA-COMP:9565"/>
        <dbReference type="Rhea" id="RHEA-COMP:9566"/>
        <dbReference type="ChEBI" id="CHEBI:15378"/>
        <dbReference type="ChEBI" id="CHEBI:16389"/>
        <dbReference type="ChEBI" id="CHEBI:17976"/>
        <dbReference type="ChEBI" id="CHEBI:57540"/>
        <dbReference type="ChEBI" id="CHEBI:57945"/>
        <dbReference type="EC" id="7.1.1.2"/>
    </reaction>
</comment>
<feature type="transmembrane region" description="Helical" evidence="17">
    <location>
        <begin position="293"/>
        <end position="315"/>
    </location>
</feature>
<comment type="similarity">
    <text evidence="17">Belongs to the complex I subunit 5 family.</text>
</comment>
<evidence type="ECO:0000313" key="21">
    <source>
        <dbReference type="EMBL" id="APL97227.1"/>
    </source>
</evidence>